<proteinExistence type="predicted"/>
<reference evidence="1 2" key="1">
    <citation type="journal article" date="2014" name="Curr. Biol.">
        <title>The genome of the clonal raider ant Cerapachys biroi.</title>
        <authorList>
            <person name="Oxley P.R."/>
            <person name="Ji L."/>
            <person name="Fetter-Pruneda I."/>
            <person name="McKenzie S.K."/>
            <person name="Li C."/>
            <person name="Hu H."/>
            <person name="Zhang G."/>
            <person name="Kronauer D.J."/>
        </authorList>
    </citation>
    <scope>NUCLEOTIDE SEQUENCE [LARGE SCALE GENOMIC DNA]</scope>
</reference>
<keyword evidence="2" id="KW-1185">Reference proteome</keyword>
<dbReference type="AlphaFoldDB" id="A0A026WGR0"/>
<dbReference type="Proteomes" id="UP000053097">
    <property type="component" value="Unassembled WGS sequence"/>
</dbReference>
<evidence type="ECO:0000313" key="2">
    <source>
        <dbReference type="Proteomes" id="UP000053097"/>
    </source>
</evidence>
<gene>
    <name evidence="1" type="ORF">X777_05187</name>
</gene>
<accession>A0A026WGR0</accession>
<sequence length="60" mass="6468">MFLACHVESIIGRTQEVGPPILRVLNNCFSLCLHVRTFGEQAPVAATPSCFNASGIIHVT</sequence>
<evidence type="ECO:0000313" key="1">
    <source>
        <dbReference type="EMBL" id="EZA55252.1"/>
    </source>
</evidence>
<protein>
    <submittedName>
        <fullName evidence="1">Uncharacterized protein</fullName>
    </submittedName>
</protein>
<name>A0A026WGR0_OOCBI</name>
<organism evidence="1 2">
    <name type="scientific">Ooceraea biroi</name>
    <name type="common">Clonal raider ant</name>
    <name type="synonym">Cerapachys biroi</name>
    <dbReference type="NCBI Taxonomy" id="2015173"/>
    <lineage>
        <taxon>Eukaryota</taxon>
        <taxon>Metazoa</taxon>
        <taxon>Ecdysozoa</taxon>
        <taxon>Arthropoda</taxon>
        <taxon>Hexapoda</taxon>
        <taxon>Insecta</taxon>
        <taxon>Pterygota</taxon>
        <taxon>Neoptera</taxon>
        <taxon>Endopterygota</taxon>
        <taxon>Hymenoptera</taxon>
        <taxon>Apocrita</taxon>
        <taxon>Aculeata</taxon>
        <taxon>Formicoidea</taxon>
        <taxon>Formicidae</taxon>
        <taxon>Dorylinae</taxon>
        <taxon>Ooceraea</taxon>
    </lineage>
</organism>
<dbReference type="EMBL" id="KK107214">
    <property type="protein sequence ID" value="EZA55252.1"/>
    <property type="molecule type" value="Genomic_DNA"/>
</dbReference>